<name>A0A561E796_9MICO</name>
<keyword evidence="4" id="KW-1185">Reference proteome</keyword>
<dbReference type="InterPro" id="IPR000073">
    <property type="entry name" value="AB_hydrolase_1"/>
</dbReference>
<proteinExistence type="predicted"/>
<dbReference type="Proteomes" id="UP000318297">
    <property type="component" value="Unassembled WGS sequence"/>
</dbReference>
<organism evidence="3 4">
    <name type="scientific">Rudaeicoccus suwonensis</name>
    <dbReference type="NCBI Taxonomy" id="657409"/>
    <lineage>
        <taxon>Bacteria</taxon>
        <taxon>Bacillati</taxon>
        <taxon>Actinomycetota</taxon>
        <taxon>Actinomycetes</taxon>
        <taxon>Micrococcales</taxon>
        <taxon>Dermacoccaceae</taxon>
        <taxon>Rudaeicoccus</taxon>
    </lineage>
</organism>
<gene>
    <name evidence="3" type="ORF">BKA23_0242</name>
</gene>
<dbReference type="GO" id="GO:0016020">
    <property type="term" value="C:membrane"/>
    <property type="evidence" value="ECO:0007669"/>
    <property type="project" value="TreeGrafter"/>
</dbReference>
<dbReference type="AlphaFoldDB" id="A0A561E796"/>
<dbReference type="GO" id="GO:0016787">
    <property type="term" value="F:hydrolase activity"/>
    <property type="evidence" value="ECO:0007669"/>
    <property type="project" value="UniProtKB-KW"/>
</dbReference>
<protein>
    <submittedName>
        <fullName evidence="3">Pimeloyl-ACP methyl ester carboxylesterase</fullName>
    </submittedName>
</protein>
<evidence type="ECO:0000259" key="2">
    <source>
        <dbReference type="Pfam" id="PF12697"/>
    </source>
</evidence>
<sequence>MGSMTGLRLHTVTTDDGARLAAYVREPATESTTSKPRTIVLAHGWLLSHRSWLPVVDLLPDDVRVVLWDQRGHGDSTLAHGGRKVGDESVRRLGHDLQTVIDQLLPADSRFVLGGHSMGGMTVLAYAGVAPEQVATRVERVLLVSTAAGGLRGTGRPGEEAFMRTLRHVPLRLGRSMTLKGQRKTAFGKQPRDEDVRAATAIVRGTRANVFAAYYQALMAHDEVASLAALRDLAVEVIVGSRDKLTPPVLARRLGEELPDAHVTVLPDKGHMLLWEAPEVLAQELQR</sequence>
<evidence type="ECO:0000256" key="1">
    <source>
        <dbReference type="ARBA" id="ARBA00022801"/>
    </source>
</evidence>
<dbReference type="PANTHER" id="PTHR43798:SF31">
    <property type="entry name" value="AB HYDROLASE SUPERFAMILY PROTEIN YCLE"/>
    <property type="match status" value="1"/>
</dbReference>
<keyword evidence="1" id="KW-0378">Hydrolase</keyword>
<dbReference type="InterPro" id="IPR029058">
    <property type="entry name" value="AB_hydrolase_fold"/>
</dbReference>
<dbReference type="OrthoDB" id="5422338at2"/>
<dbReference type="Gene3D" id="3.40.50.1820">
    <property type="entry name" value="alpha/beta hydrolase"/>
    <property type="match status" value="1"/>
</dbReference>
<reference evidence="3 4" key="1">
    <citation type="submission" date="2019-06" db="EMBL/GenBank/DDBJ databases">
        <title>Sequencing the genomes of 1000 actinobacteria strains.</title>
        <authorList>
            <person name="Klenk H.-P."/>
        </authorList>
    </citation>
    <scope>NUCLEOTIDE SEQUENCE [LARGE SCALE GENOMIC DNA]</scope>
    <source>
        <strain evidence="3 4">DSM 19560</strain>
    </source>
</reference>
<dbReference type="Pfam" id="PF12697">
    <property type="entry name" value="Abhydrolase_6"/>
    <property type="match status" value="1"/>
</dbReference>
<dbReference type="SUPFAM" id="SSF53474">
    <property type="entry name" value="alpha/beta-Hydrolases"/>
    <property type="match status" value="1"/>
</dbReference>
<dbReference type="InterPro" id="IPR050266">
    <property type="entry name" value="AB_hydrolase_sf"/>
</dbReference>
<dbReference type="EMBL" id="VIVQ01000001">
    <property type="protein sequence ID" value="TWE11474.1"/>
    <property type="molecule type" value="Genomic_DNA"/>
</dbReference>
<evidence type="ECO:0000313" key="3">
    <source>
        <dbReference type="EMBL" id="TWE11474.1"/>
    </source>
</evidence>
<dbReference type="PANTHER" id="PTHR43798">
    <property type="entry name" value="MONOACYLGLYCEROL LIPASE"/>
    <property type="match status" value="1"/>
</dbReference>
<evidence type="ECO:0000313" key="4">
    <source>
        <dbReference type="Proteomes" id="UP000318297"/>
    </source>
</evidence>
<comment type="caution">
    <text evidence="3">The sequence shown here is derived from an EMBL/GenBank/DDBJ whole genome shotgun (WGS) entry which is preliminary data.</text>
</comment>
<feature type="domain" description="AB hydrolase-1" evidence="2">
    <location>
        <begin position="39"/>
        <end position="283"/>
    </location>
</feature>
<accession>A0A561E796</accession>